<reference evidence="5 6" key="1">
    <citation type="submission" date="2020-08" db="EMBL/GenBank/DDBJ databases">
        <title>Sequencing the genomes of 1000 actinobacteria strains.</title>
        <authorList>
            <person name="Klenk H.-P."/>
        </authorList>
    </citation>
    <scope>NUCLEOTIDE SEQUENCE [LARGE SCALE GENOMIC DNA]</scope>
    <source>
        <strain evidence="5 6">DSM 28967</strain>
    </source>
</reference>
<evidence type="ECO:0000313" key="5">
    <source>
        <dbReference type="EMBL" id="MBB5838424.1"/>
    </source>
</evidence>
<dbReference type="Pfam" id="PF12833">
    <property type="entry name" value="HTH_18"/>
    <property type="match status" value="1"/>
</dbReference>
<dbReference type="GO" id="GO:0003700">
    <property type="term" value="F:DNA-binding transcription factor activity"/>
    <property type="evidence" value="ECO:0007669"/>
    <property type="project" value="InterPro"/>
</dbReference>
<keyword evidence="6" id="KW-1185">Reference proteome</keyword>
<dbReference type="InterPro" id="IPR050204">
    <property type="entry name" value="AraC_XylS_family_regulators"/>
</dbReference>
<dbReference type="InterPro" id="IPR018062">
    <property type="entry name" value="HTH_AraC-typ_CS"/>
</dbReference>
<dbReference type="Gene3D" id="1.10.10.60">
    <property type="entry name" value="Homeodomain-like"/>
    <property type="match status" value="1"/>
</dbReference>
<dbReference type="PROSITE" id="PS00041">
    <property type="entry name" value="HTH_ARAC_FAMILY_1"/>
    <property type="match status" value="1"/>
</dbReference>
<feature type="domain" description="HTH araC/xylS-type" evidence="4">
    <location>
        <begin position="1"/>
        <end position="93"/>
    </location>
</feature>
<keyword evidence="1" id="KW-0805">Transcription regulation</keyword>
<name>A0A7W9MW23_9ACTN</name>
<protein>
    <submittedName>
        <fullName evidence="5">Transcriptional regulator GlxA family with amidase domain</fullName>
    </submittedName>
</protein>
<dbReference type="PROSITE" id="PS01124">
    <property type="entry name" value="HTH_ARAC_FAMILY_2"/>
    <property type="match status" value="1"/>
</dbReference>
<dbReference type="AlphaFoldDB" id="A0A7W9MW23"/>
<dbReference type="PANTHER" id="PTHR46796">
    <property type="entry name" value="HTH-TYPE TRANSCRIPTIONAL ACTIVATOR RHAS-RELATED"/>
    <property type="match status" value="1"/>
</dbReference>
<gene>
    <name evidence="5" type="ORF">HDA39_005158</name>
</gene>
<dbReference type="InterPro" id="IPR018060">
    <property type="entry name" value="HTH_AraC"/>
</dbReference>
<organism evidence="5 6">
    <name type="scientific">Kribbella italica</name>
    <dbReference type="NCBI Taxonomy" id="1540520"/>
    <lineage>
        <taxon>Bacteria</taxon>
        <taxon>Bacillati</taxon>
        <taxon>Actinomycetota</taxon>
        <taxon>Actinomycetes</taxon>
        <taxon>Propionibacteriales</taxon>
        <taxon>Kribbellaceae</taxon>
        <taxon>Kribbella</taxon>
    </lineage>
</organism>
<dbReference type="EMBL" id="JACHMY010000001">
    <property type="protein sequence ID" value="MBB5838424.1"/>
    <property type="molecule type" value="Genomic_DNA"/>
</dbReference>
<comment type="caution">
    <text evidence="5">The sequence shown here is derived from an EMBL/GenBank/DDBJ whole genome shotgun (WGS) entry which is preliminary data.</text>
</comment>
<evidence type="ECO:0000256" key="3">
    <source>
        <dbReference type="ARBA" id="ARBA00023163"/>
    </source>
</evidence>
<dbReference type="RefSeq" id="WP_337925891.1">
    <property type="nucleotide sequence ID" value="NZ_JACHMY010000001.1"/>
</dbReference>
<accession>A0A7W9MW23</accession>
<sequence>MTEHLAEPLTLATLAAQASMSTRTLSRRFRAQTGTTPLRWLINQRLHRARELLETTDLSVDQIAAAAGFGSPVILRQHFARVLSTTPSRYRRTFARSTEDAAG</sequence>
<keyword evidence="2" id="KW-0238">DNA-binding</keyword>
<evidence type="ECO:0000256" key="1">
    <source>
        <dbReference type="ARBA" id="ARBA00023015"/>
    </source>
</evidence>
<dbReference type="Proteomes" id="UP000549971">
    <property type="component" value="Unassembled WGS sequence"/>
</dbReference>
<evidence type="ECO:0000259" key="4">
    <source>
        <dbReference type="PROSITE" id="PS01124"/>
    </source>
</evidence>
<dbReference type="SUPFAM" id="SSF46689">
    <property type="entry name" value="Homeodomain-like"/>
    <property type="match status" value="2"/>
</dbReference>
<evidence type="ECO:0000256" key="2">
    <source>
        <dbReference type="ARBA" id="ARBA00023125"/>
    </source>
</evidence>
<proteinExistence type="predicted"/>
<evidence type="ECO:0000313" key="6">
    <source>
        <dbReference type="Proteomes" id="UP000549971"/>
    </source>
</evidence>
<dbReference type="GO" id="GO:0043565">
    <property type="term" value="F:sequence-specific DNA binding"/>
    <property type="evidence" value="ECO:0007669"/>
    <property type="project" value="InterPro"/>
</dbReference>
<dbReference type="SMART" id="SM00342">
    <property type="entry name" value="HTH_ARAC"/>
    <property type="match status" value="1"/>
</dbReference>
<dbReference type="InterPro" id="IPR009057">
    <property type="entry name" value="Homeodomain-like_sf"/>
</dbReference>
<keyword evidence="3" id="KW-0804">Transcription</keyword>